<keyword evidence="2" id="KW-1185">Reference proteome</keyword>
<reference evidence="1 2" key="1">
    <citation type="submission" date="2015-04" db="EMBL/GenBank/DDBJ databases">
        <authorList>
            <person name="Syromyatnikov M.Y."/>
            <person name="Popov V.N."/>
        </authorList>
    </citation>
    <scope>NUCLEOTIDE SEQUENCE [LARGE SCALE GENOMIC DNA]</scope>
</reference>
<dbReference type="Proteomes" id="UP000183832">
    <property type="component" value="Unassembled WGS sequence"/>
</dbReference>
<proteinExistence type="predicted"/>
<evidence type="ECO:0000313" key="1">
    <source>
        <dbReference type="EMBL" id="CRK95199.1"/>
    </source>
</evidence>
<accession>A0A1J1I4D3</accession>
<organism evidence="1 2">
    <name type="scientific">Clunio marinus</name>
    <dbReference type="NCBI Taxonomy" id="568069"/>
    <lineage>
        <taxon>Eukaryota</taxon>
        <taxon>Metazoa</taxon>
        <taxon>Ecdysozoa</taxon>
        <taxon>Arthropoda</taxon>
        <taxon>Hexapoda</taxon>
        <taxon>Insecta</taxon>
        <taxon>Pterygota</taxon>
        <taxon>Neoptera</taxon>
        <taxon>Endopterygota</taxon>
        <taxon>Diptera</taxon>
        <taxon>Nematocera</taxon>
        <taxon>Chironomoidea</taxon>
        <taxon>Chironomidae</taxon>
        <taxon>Clunio</taxon>
    </lineage>
</organism>
<evidence type="ECO:0000313" key="2">
    <source>
        <dbReference type="Proteomes" id="UP000183832"/>
    </source>
</evidence>
<gene>
    <name evidence="1" type="ORF">CLUMA_CG008848</name>
</gene>
<sequence length="142" mass="16192">MSLHFAVEKLNTTWKNLITAYLIKQMHTQMNNGKEKNVLQLNRHWSTCSTLLCTSLLIFNTSKLCAYGNEVPTSLLAKTRYDCASHMTQVITLHGGDVTNFENGMLHSNEKECEKISTTKLPSFTAYPPLRLSDETQFQMMK</sequence>
<dbReference type="AlphaFoldDB" id="A0A1J1I4D3"/>
<dbReference type="EMBL" id="CVRI01000041">
    <property type="protein sequence ID" value="CRK95199.1"/>
    <property type="molecule type" value="Genomic_DNA"/>
</dbReference>
<name>A0A1J1I4D3_9DIPT</name>
<protein>
    <submittedName>
        <fullName evidence="1">CLUMA_CG008848, isoform A</fullName>
    </submittedName>
</protein>